<protein>
    <submittedName>
        <fullName evidence="2">Uncharacterized protein</fullName>
    </submittedName>
</protein>
<feature type="region of interest" description="Disordered" evidence="1">
    <location>
        <begin position="1"/>
        <end position="36"/>
    </location>
</feature>
<dbReference type="KEGG" id="bgo:BM43_1646"/>
<accession>A0AAW3F694</accession>
<evidence type="ECO:0000313" key="3">
    <source>
        <dbReference type="Proteomes" id="UP000029590"/>
    </source>
</evidence>
<organism evidence="2 3">
    <name type="scientific">Burkholderia gladioli</name>
    <name type="common">Pseudomonas marginata</name>
    <name type="synonym">Phytomonas marginata</name>
    <dbReference type="NCBI Taxonomy" id="28095"/>
    <lineage>
        <taxon>Bacteria</taxon>
        <taxon>Pseudomonadati</taxon>
        <taxon>Pseudomonadota</taxon>
        <taxon>Betaproteobacteria</taxon>
        <taxon>Burkholderiales</taxon>
        <taxon>Burkholderiaceae</taxon>
        <taxon>Burkholderia</taxon>
    </lineage>
</organism>
<dbReference type="Proteomes" id="UP000029590">
    <property type="component" value="Unassembled WGS sequence"/>
</dbReference>
<reference evidence="2 3" key="1">
    <citation type="submission" date="2014-04" db="EMBL/GenBank/DDBJ databases">
        <authorList>
            <person name="Bishop-Lilly K.A."/>
            <person name="Broomall S.M."/>
            <person name="Chain P.S."/>
            <person name="Chertkov O."/>
            <person name="Coyne S.R."/>
            <person name="Daligault H.E."/>
            <person name="Davenport K.W."/>
            <person name="Erkkila T."/>
            <person name="Frey K.G."/>
            <person name="Gibbons H.S."/>
            <person name="Gu W."/>
            <person name="Jaissle J."/>
            <person name="Johnson S.L."/>
            <person name="Koroleva G.I."/>
            <person name="Ladner J.T."/>
            <person name="Lo C.-C."/>
            <person name="Minogue T.D."/>
            <person name="Munk C."/>
            <person name="Palacios G.F."/>
            <person name="Redden C.L."/>
            <person name="Rosenzweig C.N."/>
            <person name="Scholz M.B."/>
            <person name="Teshima H."/>
            <person name="Xu Y."/>
        </authorList>
    </citation>
    <scope>NUCLEOTIDE SEQUENCE [LARGE SCALE GENOMIC DNA]</scope>
    <source>
        <strain evidence="3">gladioli</strain>
    </source>
</reference>
<name>A0AAW3F694_BURGA</name>
<sequence length="36" mass="3865">MAIEGMVEDGMRRAPGRRDVEPVCGMGKETKVPGGF</sequence>
<dbReference type="AlphaFoldDB" id="A0AAW3F694"/>
<feature type="compositionally biased region" description="Basic and acidic residues" evidence="1">
    <location>
        <begin position="9"/>
        <end position="21"/>
    </location>
</feature>
<dbReference type="EMBL" id="JPGG01000015">
    <property type="protein sequence ID" value="KGC16562.1"/>
    <property type="molecule type" value="Genomic_DNA"/>
</dbReference>
<evidence type="ECO:0000313" key="2">
    <source>
        <dbReference type="EMBL" id="KGC16562.1"/>
    </source>
</evidence>
<proteinExistence type="predicted"/>
<gene>
    <name evidence="2" type="ORF">DM48_3996</name>
</gene>
<evidence type="ECO:0000256" key="1">
    <source>
        <dbReference type="SAM" id="MobiDB-lite"/>
    </source>
</evidence>
<comment type="caution">
    <text evidence="2">The sequence shown here is derived from an EMBL/GenBank/DDBJ whole genome shotgun (WGS) entry which is preliminary data.</text>
</comment>